<dbReference type="Proteomes" id="UP001597304">
    <property type="component" value="Unassembled WGS sequence"/>
</dbReference>
<organism evidence="1 2">
    <name type="scientific">Ottowia flava</name>
    <dbReference type="NCBI Taxonomy" id="2675430"/>
    <lineage>
        <taxon>Bacteria</taxon>
        <taxon>Pseudomonadati</taxon>
        <taxon>Pseudomonadota</taxon>
        <taxon>Betaproteobacteria</taxon>
        <taxon>Burkholderiales</taxon>
        <taxon>Comamonadaceae</taxon>
        <taxon>Ottowia</taxon>
    </lineage>
</organism>
<evidence type="ECO:0000313" key="2">
    <source>
        <dbReference type="Proteomes" id="UP001597304"/>
    </source>
</evidence>
<keyword evidence="2" id="KW-1185">Reference proteome</keyword>
<dbReference type="RefSeq" id="WP_147914885.1">
    <property type="nucleotide sequence ID" value="NZ_JBHUEJ010000017.1"/>
</dbReference>
<evidence type="ECO:0000313" key="1">
    <source>
        <dbReference type="EMBL" id="MFD1710635.1"/>
    </source>
</evidence>
<reference evidence="2" key="1">
    <citation type="journal article" date="2019" name="Int. J. Syst. Evol. Microbiol.">
        <title>The Global Catalogue of Microorganisms (GCM) 10K type strain sequencing project: providing services to taxonomists for standard genome sequencing and annotation.</title>
        <authorList>
            <consortium name="The Broad Institute Genomics Platform"/>
            <consortium name="The Broad Institute Genome Sequencing Center for Infectious Disease"/>
            <person name="Wu L."/>
            <person name="Ma J."/>
        </authorList>
    </citation>
    <scope>NUCLEOTIDE SEQUENCE [LARGE SCALE GENOMIC DNA]</scope>
    <source>
        <strain evidence="2">LMG 29247</strain>
    </source>
</reference>
<dbReference type="Pfam" id="PF20223">
    <property type="entry name" value="DUF6582"/>
    <property type="match status" value="1"/>
</dbReference>
<accession>A0ABW4KWC1</accession>
<dbReference type="EMBL" id="JBHUEJ010000017">
    <property type="protein sequence ID" value="MFD1710635.1"/>
    <property type="molecule type" value="Genomic_DNA"/>
</dbReference>
<proteinExistence type="predicted"/>
<name>A0ABW4KWC1_9BURK</name>
<comment type="caution">
    <text evidence="1">The sequence shown here is derived from an EMBL/GenBank/DDBJ whole genome shotgun (WGS) entry which is preliminary data.</text>
</comment>
<gene>
    <name evidence="1" type="ORF">ACFSF0_08465</name>
</gene>
<protein>
    <submittedName>
        <fullName evidence="1">DUF6582 domain-containing protein</fullName>
    </submittedName>
</protein>
<sequence>MSELSSSDRDALGQGVFAFPRERKLPIHDADHVRNAVARFDQVEGVTDAERDAAWGRLQAAAKRHGVDLHEQSWRQLGRGDKS</sequence>
<dbReference type="InterPro" id="IPR046489">
    <property type="entry name" value="DUF6582"/>
</dbReference>